<comment type="caution">
    <text evidence="2">The sequence shown here is derived from an EMBL/GenBank/DDBJ whole genome shotgun (WGS) entry which is preliminary data.</text>
</comment>
<dbReference type="Proteomes" id="UP000319210">
    <property type="component" value="Unassembled WGS sequence"/>
</dbReference>
<accession>A0A4Y3R2Q0</accession>
<feature type="region of interest" description="Disordered" evidence="1">
    <location>
        <begin position="1"/>
        <end position="36"/>
    </location>
</feature>
<feature type="compositionally biased region" description="Pro residues" evidence="1">
    <location>
        <begin position="1"/>
        <end position="12"/>
    </location>
</feature>
<protein>
    <submittedName>
        <fullName evidence="2">Uncharacterized protein</fullName>
    </submittedName>
</protein>
<organism evidence="2 3">
    <name type="scientific">Streptomyces cacaoi</name>
    <dbReference type="NCBI Taxonomy" id="1898"/>
    <lineage>
        <taxon>Bacteria</taxon>
        <taxon>Bacillati</taxon>
        <taxon>Actinomycetota</taxon>
        <taxon>Actinomycetes</taxon>
        <taxon>Kitasatosporales</taxon>
        <taxon>Streptomycetaceae</taxon>
        <taxon>Streptomyces</taxon>
    </lineage>
</organism>
<dbReference type="AlphaFoldDB" id="A0A4Y3R2Q0"/>
<gene>
    <name evidence="2" type="ORF">SCA03_43430</name>
</gene>
<keyword evidence="3" id="KW-1185">Reference proteome</keyword>
<evidence type="ECO:0000313" key="2">
    <source>
        <dbReference type="EMBL" id="GEB51792.1"/>
    </source>
</evidence>
<name>A0A4Y3R2Q0_STRCI</name>
<proteinExistence type="predicted"/>
<reference evidence="2 3" key="1">
    <citation type="submission" date="2019-06" db="EMBL/GenBank/DDBJ databases">
        <title>Whole genome shotgun sequence of Streptomyces cacaoi subsp. cacaoi NBRC 12748.</title>
        <authorList>
            <person name="Hosoyama A."/>
            <person name="Uohara A."/>
            <person name="Ohji S."/>
            <person name="Ichikawa N."/>
        </authorList>
    </citation>
    <scope>NUCLEOTIDE SEQUENCE [LARGE SCALE GENOMIC DNA]</scope>
    <source>
        <strain evidence="2 3">NBRC 12748</strain>
    </source>
</reference>
<dbReference type="EMBL" id="BJMM01000024">
    <property type="protein sequence ID" value="GEB51792.1"/>
    <property type="molecule type" value="Genomic_DNA"/>
</dbReference>
<evidence type="ECO:0000313" key="3">
    <source>
        <dbReference type="Proteomes" id="UP000319210"/>
    </source>
</evidence>
<feature type="compositionally biased region" description="Basic and acidic residues" evidence="1">
    <location>
        <begin position="19"/>
        <end position="29"/>
    </location>
</feature>
<sequence length="75" mass="8349">MPPRWPRPPAGFPRPGAAHSRDRSARERYPSTGDGAKYGLARQLASAVAPLLDHAGRYGIDFRPYAPRIYESESR</sequence>
<evidence type="ECO:0000256" key="1">
    <source>
        <dbReference type="SAM" id="MobiDB-lite"/>
    </source>
</evidence>